<evidence type="ECO:0000313" key="1">
    <source>
        <dbReference type="EMBL" id="MBD1365564.1"/>
    </source>
</evidence>
<dbReference type="Proteomes" id="UP000606600">
    <property type="component" value="Unassembled WGS sequence"/>
</dbReference>
<gene>
    <name evidence="1" type="ORF">IDJ77_17245</name>
</gene>
<reference evidence="1 2" key="1">
    <citation type="submission" date="2020-09" db="EMBL/GenBank/DDBJ databases">
        <title>Novel species of Mucilaginibacter isolated from a glacier on the Tibetan Plateau.</title>
        <authorList>
            <person name="Liu Q."/>
            <person name="Xin Y.-H."/>
        </authorList>
    </citation>
    <scope>NUCLEOTIDE SEQUENCE [LARGE SCALE GENOMIC DNA]</scope>
    <source>
        <strain evidence="1 2">ZT4R22</strain>
    </source>
</reference>
<dbReference type="RefSeq" id="WP_191190232.1">
    <property type="nucleotide sequence ID" value="NZ_JACWMY010000009.1"/>
</dbReference>
<organism evidence="1 2">
    <name type="scientific">Mucilaginibacter pankratovii</name>
    <dbReference type="NCBI Taxonomy" id="2772110"/>
    <lineage>
        <taxon>Bacteria</taxon>
        <taxon>Pseudomonadati</taxon>
        <taxon>Bacteroidota</taxon>
        <taxon>Sphingobacteriia</taxon>
        <taxon>Sphingobacteriales</taxon>
        <taxon>Sphingobacteriaceae</taxon>
        <taxon>Mucilaginibacter</taxon>
    </lineage>
</organism>
<evidence type="ECO:0000313" key="2">
    <source>
        <dbReference type="Proteomes" id="UP000606600"/>
    </source>
</evidence>
<dbReference type="EMBL" id="JACWMY010000009">
    <property type="protein sequence ID" value="MBD1365564.1"/>
    <property type="molecule type" value="Genomic_DNA"/>
</dbReference>
<comment type="caution">
    <text evidence="1">The sequence shown here is derived from an EMBL/GenBank/DDBJ whole genome shotgun (WGS) entry which is preliminary data.</text>
</comment>
<accession>A0ABR7WTC5</accession>
<name>A0ABR7WTC5_9SPHI</name>
<protein>
    <submittedName>
        <fullName evidence="1">Uncharacterized protein</fullName>
    </submittedName>
</protein>
<keyword evidence="2" id="KW-1185">Reference proteome</keyword>
<sequence>MPAVKNADREKSPGKVIVDNTIKSHANDPFVVKKVEDAKEALSKIKLPDYLK</sequence>
<proteinExistence type="predicted"/>